<evidence type="ECO:0000259" key="1">
    <source>
        <dbReference type="Pfam" id="PF01408"/>
    </source>
</evidence>
<dbReference type="RefSeq" id="WP_231003940.1">
    <property type="nucleotide sequence ID" value="NZ_JAJNEC010000005.1"/>
</dbReference>
<dbReference type="Proteomes" id="UP001199816">
    <property type="component" value="Unassembled WGS sequence"/>
</dbReference>
<gene>
    <name evidence="2" type="ORF">LQ567_07990</name>
</gene>
<dbReference type="EMBL" id="JAJNEC010000005">
    <property type="protein sequence ID" value="MCD2422697.1"/>
    <property type="molecule type" value="Genomic_DNA"/>
</dbReference>
<protein>
    <submittedName>
        <fullName evidence="2">Gfo/Idh/MocA family oxidoreductase</fullName>
    </submittedName>
</protein>
<evidence type="ECO:0000313" key="2">
    <source>
        <dbReference type="EMBL" id="MCD2422697.1"/>
    </source>
</evidence>
<dbReference type="SUPFAM" id="SSF51735">
    <property type="entry name" value="NAD(P)-binding Rossmann-fold domains"/>
    <property type="match status" value="1"/>
</dbReference>
<feature type="domain" description="Gfo/Idh/MocA-like oxidoreductase N-terminal" evidence="1">
    <location>
        <begin position="37"/>
        <end position="135"/>
    </location>
</feature>
<accession>A0ABS8PNK2</accession>
<dbReference type="InterPro" id="IPR036291">
    <property type="entry name" value="NAD(P)-bd_dom_sf"/>
</dbReference>
<evidence type="ECO:0000313" key="3">
    <source>
        <dbReference type="Proteomes" id="UP001199816"/>
    </source>
</evidence>
<reference evidence="2 3" key="1">
    <citation type="submission" date="2021-11" db="EMBL/GenBank/DDBJ databases">
        <title>Genomic of Niabella pedocola.</title>
        <authorList>
            <person name="Wu T."/>
        </authorList>
    </citation>
    <scope>NUCLEOTIDE SEQUENCE [LARGE SCALE GENOMIC DNA]</scope>
    <source>
        <strain evidence="2 3">JCM 31011</strain>
    </source>
</reference>
<keyword evidence="3" id="KW-1185">Reference proteome</keyword>
<dbReference type="InterPro" id="IPR000683">
    <property type="entry name" value="Gfo/Idh/MocA-like_OxRdtase_N"/>
</dbReference>
<name>A0ABS8PNK2_9BACT</name>
<sequence>MIKLGMIGMSEGNAHPYSWSAIVNGRFDADEIKKIGYPAVAAYLQANKETLGLPQARVTHVWAQEREIANSIAQAAGIAHISDSLEAMAAEVDAVLLCRDDPENHVAMARPFLDAGVPLFIDKPLVATKADLDWFAAEAGKGRFFMSCSSMRYAGECRAVRQDLPNLGPLQLITAVGKKDWVKYGVHMLEAVFAIVGNCRVVSVTNTGDTGKEIVTLEFEGGLKATLHLFMDIAATFQVSVFGKNAWRMADIKNSYAMFRDNVIEFIRSVEEGTPRIAFEETRRIMQVLIAAQESREAGGNKIMIDVL</sequence>
<comment type="caution">
    <text evidence="2">The sequence shown here is derived from an EMBL/GenBank/DDBJ whole genome shotgun (WGS) entry which is preliminary data.</text>
</comment>
<dbReference type="Gene3D" id="3.40.50.720">
    <property type="entry name" value="NAD(P)-binding Rossmann-like Domain"/>
    <property type="match status" value="1"/>
</dbReference>
<dbReference type="Pfam" id="PF01408">
    <property type="entry name" value="GFO_IDH_MocA"/>
    <property type="match status" value="1"/>
</dbReference>
<proteinExistence type="predicted"/>
<organism evidence="2 3">
    <name type="scientific">Niabella pedocola</name>
    <dbReference type="NCBI Taxonomy" id="1752077"/>
    <lineage>
        <taxon>Bacteria</taxon>
        <taxon>Pseudomonadati</taxon>
        <taxon>Bacteroidota</taxon>
        <taxon>Chitinophagia</taxon>
        <taxon>Chitinophagales</taxon>
        <taxon>Chitinophagaceae</taxon>
        <taxon>Niabella</taxon>
    </lineage>
</organism>
<dbReference type="Gene3D" id="3.30.360.10">
    <property type="entry name" value="Dihydrodipicolinate Reductase, domain 2"/>
    <property type="match status" value="1"/>
</dbReference>